<organism evidence="2 3">
    <name type="scientific">Erysipelothrix inopinata</name>
    <dbReference type="NCBI Taxonomy" id="225084"/>
    <lineage>
        <taxon>Bacteria</taxon>
        <taxon>Bacillati</taxon>
        <taxon>Bacillota</taxon>
        <taxon>Erysipelotrichia</taxon>
        <taxon>Erysipelotrichales</taxon>
        <taxon>Erysipelotrichaceae</taxon>
        <taxon>Erysipelothrix</taxon>
    </lineage>
</organism>
<protein>
    <submittedName>
        <fullName evidence="2">Uncharacterized protein</fullName>
    </submittedName>
</protein>
<dbReference type="EMBL" id="CP060715">
    <property type="protein sequence ID" value="QNN60242.1"/>
    <property type="molecule type" value="Genomic_DNA"/>
</dbReference>
<reference evidence="2 3" key="1">
    <citation type="submission" date="2020-08" db="EMBL/GenBank/DDBJ databases">
        <title>Genome sequence of Erysipelothrix inopinata DSM 15511T.</title>
        <authorList>
            <person name="Hyun D.-W."/>
            <person name="Bae J.-W."/>
        </authorList>
    </citation>
    <scope>NUCLEOTIDE SEQUENCE [LARGE SCALE GENOMIC DNA]</scope>
    <source>
        <strain evidence="2 3">DSM 15511</strain>
    </source>
</reference>
<keyword evidence="1" id="KW-0812">Transmembrane</keyword>
<accession>A0A7G9RXB7</accession>
<dbReference type="RefSeq" id="WP_187533374.1">
    <property type="nucleotide sequence ID" value="NZ_CP060715.1"/>
</dbReference>
<evidence type="ECO:0000313" key="2">
    <source>
        <dbReference type="EMBL" id="QNN60242.1"/>
    </source>
</evidence>
<evidence type="ECO:0000256" key="1">
    <source>
        <dbReference type="SAM" id="Phobius"/>
    </source>
</evidence>
<dbReference type="Proteomes" id="UP000515928">
    <property type="component" value="Chromosome"/>
</dbReference>
<dbReference type="KEGG" id="eio:H9L01_07670"/>
<feature type="transmembrane region" description="Helical" evidence="1">
    <location>
        <begin position="9"/>
        <end position="26"/>
    </location>
</feature>
<feature type="transmembrane region" description="Helical" evidence="1">
    <location>
        <begin position="32"/>
        <end position="49"/>
    </location>
</feature>
<gene>
    <name evidence="2" type="ORF">H9L01_07670</name>
</gene>
<sequence>MNLKKLNPTVKFLVILVWGIILTFTNSYQLNLILSGVFVVLLLISGVLLRRILKIYIPVCVAAGGSS</sequence>
<dbReference type="AlphaFoldDB" id="A0A7G9RXB7"/>
<keyword evidence="1" id="KW-1133">Transmembrane helix</keyword>
<keyword evidence="1" id="KW-0472">Membrane</keyword>
<evidence type="ECO:0000313" key="3">
    <source>
        <dbReference type="Proteomes" id="UP000515928"/>
    </source>
</evidence>
<keyword evidence="3" id="KW-1185">Reference proteome</keyword>
<proteinExistence type="predicted"/>
<name>A0A7G9RXB7_9FIRM</name>